<dbReference type="Proteomes" id="UP000237000">
    <property type="component" value="Unassembled WGS sequence"/>
</dbReference>
<accession>A0A2P5CTR2</accession>
<dbReference type="OrthoDB" id="10279139at2759"/>
<dbReference type="InParanoid" id="A0A2P5CTR2"/>
<protein>
    <submittedName>
        <fullName evidence="1">Uncharacterized protein</fullName>
    </submittedName>
</protein>
<dbReference type="AlphaFoldDB" id="A0A2P5CTR2"/>
<organism evidence="1 2">
    <name type="scientific">Trema orientale</name>
    <name type="common">Charcoal tree</name>
    <name type="synonym">Celtis orientalis</name>
    <dbReference type="NCBI Taxonomy" id="63057"/>
    <lineage>
        <taxon>Eukaryota</taxon>
        <taxon>Viridiplantae</taxon>
        <taxon>Streptophyta</taxon>
        <taxon>Embryophyta</taxon>
        <taxon>Tracheophyta</taxon>
        <taxon>Spermatophyta</taxon>
        <taxon>Magnoliopsida</taxon>
        <taxon>eudicotyledons</taxon>
        <taxon>Gunneridae</taxon>
        <taxon>Pentapetalae</taxon>
        <taxon>rosids</taxon>
        <taxon>fabids</taxon>
        <taxon>Rosales</taxon>
        <taxon>Cannabaceae</taxon>
        <taxon>Trema</taxon>
    </lineage>
</organism>
<sequence>MYESVHTTQAHMREREFLRRKKDKGRLLIKRRHAAVAQKVYWQIRALEDDRVVYDLARFDCRNML</sequence>
<evidence type="ECO:0000313" key="1">
    <source>
        <dbReference type="EMBL" id="PON64336.1"/>
    </source>
</evidence>
<keyword evidence="2" id="KW-1185">Reference proteome</keyword>
<reference evidence="2" key="1">
    <citation type="submission" date="2016-06" db="EMBL/GenBank/DDBJ databases">
        <title>Parallel loss of symbiosis genes in relatives of nitrogen-fixing non-legume Parasponia.</title>
        <authorList>
            <person name="Van Velzen R."/>
            <person name="Holmer R."/>
            <person name="Bu F."/>
            <person name="Rutten L."/>
            <person name="Van Zeijl A."/>
            <person name="Liu W."/>
            <person name="Santuari L."/>
            <person name="Cao Q."/>
            <person name="Sharma T."/>
            <person name="Shen D."/>
            <person name="Roswanjaya Y."/>
            <person name="Wardhani T."/>
            <person name="Kalhor M.S."/>
            <person name="Jansen J."/>
            <person name="Van den Hoogen J."/>
            <person name="Gungor B."/>
            <person name="Hartog M."/>
            <person name="Hontelez J."/>
            <person name="Verver J."/>
            <person name="Yang W.-C."/>
            <person name="Schijlen E."/>
            <person name="Repin R."/>
            <person name="Schilthuizen M."/>
            <person name="Schranz E."/>
            <person name="Heidstra R."/>
            <person name="Miyata K."/>
            <person name="Fedorova E."/>
            <person name="Kohlen W."/>
            <person name="Bisseling T."/>
            <person name="Smit S."/>
            <person name="Geurts R."/>
        </authorList>
    </citation>
    <scope>NUCLEOTIDE SEQUENCE [LARGE SCALE GENOMIC DNA]</scope>
    <source>
        <strain evidence="2">cv. RG33-2</strain>
    </source>
</reference>
<gene>
    <name evidence="1" type="ORF">TorRG33x02_273580</name>
</gene>
<proteinExistence type="predicted"/>
<comment type="caution">
    <text evidence="1">The sequence shown here is derived from an EMBL/GenBank/DDBJ whole genome shotgun (WGS) entry which is preliminary data.</text>
</comment>
<dbReference type="EMBL" id="JXTC01000329">
    <property type="protein sequence ID" value="PON64336.1"/>
    <property type="molecule type" value="Genomic_DNA"/>
</dbReference>
<evidence type="ECO:0000313" key="2">
    <source>
        <dbReference type="Proteomes" id="UP000237000"/>
    </source>
</evidence>
<name>A0A2P5CTR2_TREOI</name>